<organism evidence="3 4">
    <name type="scientific">Oikopleura dioica</name>
    <name type="common">Tunicate</name>
    <dbReference type="NCBI Taxonomy" id="34765"/>
    <lineage>
        <taxon>Eukaryota</taxon>
        <taxon>Metazoa</taxon>
        <taxon>Chordata</taxon>
        <taxon>Tunicata</taxon>
        <taxon>Appendicularia</taxon>
        <taxon>Copelata</taxon>
        <taxon>Oikopleuridae</taxon>
        <taxon>Oikopleura</taxon>
    </lineage>
</organism>
<evidence type="ECO:0000256" key="1">
    <source>
        <dbReference type="SAM" id="Coils"/>
    </source>
</evidence>
<proteinExistence type="predicted"/>
<evidence type="ECO:0000313" key="3">
    <source>
        <dbReference type="EMBL" id="CAG5112332.1"/>
    </source>
</evidence>
<keyword evidence="4" id="KW-1185">Reference proteome</keyword>
<feature type="region of interest" description="Disordered" evidence="2">
    <location>
        <begin position="99"/>
        <end position="120"/>
    </location>
</feature>
<dbReference type="Proteomes" id="UP001158576">
    <property type="component" value="Chromosome 2"/>
</dbReference>
<name>A0ABN7T5Q6_OIKDI</name>
<feature type="compositionally biased region" description="Basic and acidic residues" evidence="2">
    <location>
        <begin position="180"/>
        <end position="191"/>
    </location>
</feature>
<accession>A0ABN7T5Q6</accession>
<protein>
    <submittedName>
        <fullName evidence="3">Oidioi.mRNA.OKI2018_I69.chr2.g6558.t1.cds</fullName>
    </submittedName>
</protein>
<dbReference type="EMBL" id="OU015567">
    <property type="protein sequence ID" value="CAG5112332.1"/>
    <property type="molecule type" value="Genomic_DNA"/>
</dbReference>
<feature type="compositionally biased region" description="Basic and acidic residues" evidence="2">
    <location>
        <begin position="108"/>
        <end position="120"/>
    </location>
</feature>
<gene>
    <name evidence="3" type="ORF">OKIOD_LOCUS15323</name>
</gene>
<reference evidence="3 4" key="1">
    <citation type="submission" date="2021-04" db="EMBL/GenBank/DDBJ databases">
        <authorList>
            <person name="Bliznina A."/>
        </authorList>
    </citation>
    <scope>NUCLEOTIDE SEQUENCE [LARGE SCALE GENOMIC DNA]</scope>
</reference>
<keyword evidence="1" id="KW-0175">Coiled coil</keyword>
<evidence type="ECO:0000313" key="4">
    <source>
        <dbReference type="Proteomes" id="UP001158576"/>
    </source>
</evidence>
<sequence length="425" mass="49231">MSLEEYQEKLAKAENELKDSRSNCEQAALFGKQLLGENGRLKEQLASANEILAKERKRCQDLLAETVDVEERCERDFAEQKDILTAEKESLKKQLIAKQTEATSLRSQNEESQNKLVEKDNEIKSLREKIQESQKATEKTGMIEEEEYKKKISAIEEKVIEYETQARSMMSSLEMARKKMDEDQKQTKELTEQNQQLVISNDEKSETIDKLQERVNDLEFEVQELKAAASNSQTAPEALGQGNSLFNEVEDQRQLTAQKLRDLEENYKGKIENFDALEKKVKELTRFKITAEKELRTKRFTEASNKRLSEENKELTVARNLAVEQAEYYKGLQKATESDNASDPSQHRIRLNQKEAEIRNLNSRIHTIMLDKIGLSDKIKDLNNQLKFVEEKNANLELRLSKNQFLIPKKVLKSPLQLRNQSTRK</sequence>
<evidence type="ECO:0000256" key="2">
    <source>
        <dbReference type="SAM" id="MobiDB-lite"/>
    </source>
</evidence>
<feature type="region of interest" description="Disordered" evidence="2">
    <location>
        <begin position="180"/>
        <end position="205"/>
    </location>
</feature>
<feature type="coiled-coil region" evidence="1">
    <location>
        <begin position="351"/>
        <end position="399"/>
    </location>
</feature>